<dbReference type="GO" id="GO:0008270">
    <property type="term" value="F:zinc ion binding"/>
    <property type="evidence" value="ECO:0007669"/>
    <property type="project" value="InterPro"/>
</dbReference>
<keyword evidence="3 11" id="KW-0378">Hydrolase</keyword>
<dbReference type="GO" id="GO:0004476">
    <property type="term" value="F:mannose-6-phosphate isomerase activity"/>
    <property type="evidence" value="ECO:0007669"/>
    <property type="project" value="InterPro"/>
</dbReference>
<feature type="active site" description="Nucleophile" evidence="8 10">
    <location>
        <position position="356"/>
    </location>
</feature>
<reference evidence="14" key="1">
    <citation type="journal article" date="2021" name="PeerJ">
        <title>Extensive microbial diversity within the chicken gut microbiome revealed by metagenomics and culture.</title>
        <authorList>
            <person name="Gilroy R."/>
            <person name="Ravi A."/>
            <person name="Getino M."/>
            <person name="Pursley I."/>
            <person name="Horton D.L."/>
            <person name="Alikhan N.F."/>
            <person name="Baker D."/>
            <person name="Gharbi K."/>
            <person name="Hall N."/>
            <person name="Watson M."/>
            <person name="Adriaenssens E.M."/>
            <person name="Foster-Nyarko E."/>
            <person name="Jarju S."/>
            <person name="Secka A."/>
            <person name="Antonio M."/>
            <person name="Oren A."/>
            <person name="Chaudhuri R.R."/>
            <person name="La Ragione R."/>
            <person name="Hildebrand F."/>
            <person name="Pallen M.J."/>
        </authorList>
    </citation>
    <scope>NUCLEOTIDE SEQUENCE</scope>
    <source>
        <strain evidence="14">CHK195-6426</strain>
    </source>
</reference>
<dbReference type="GO" id="GO:0008422">
    <property type="term" value="F:beta-glucosidase activity"/>
    <property type="evidence" value="ECO:0007669"/>
    <property type="project" value="UniProtKB-EC"/>
</dbReference>
<evidence type="ECO:0000256" key="8">
    <source>
        <dbReference type="PIRSR" id="PIRSR617736-1"/>
    </source>
</evidence>
<dbReference type="InterPro" id="IPR046457">
    <property type="entry name" value="PMI_typeI_cat"/>
</dbReference>
<dbReference type="SUPFAM" id="SSF51182">
    <property type="entry name" value="RmlC-like cupins"/>
    <property type="match status" value="1"/>
</dbReference>
<feature type="binding site" evidence="9">
    <location>
        <position position="160"/>
    </location>
    <ligand>
        <name>substrate</name>
    </ligand>
</feature>
<feature type="binding site" evidence="9">
    <location>
        <position position="116"/>
    </location>
    <ligand>
        <name>substrate</name>
    </ligand>
</feature>
<feature type="active site" description="Proton donor" evidence="8">
    <location>
        <position position="161"/>
    </location>
</feature>
<feature type="binding site" evidence="9">
    <location>
        <begin position="410"/>
        <end position="411"/>
    </location>
    <ligand>
        <name>substrate</name>
    </ligand>
</feature>
<proteinExistence type="inferred from homology"/>
<dbReference type="InterPro" id="IPR049071">
    <property type="entry name" value="MPI_cupin_dom"/>
</dbReference>
<dbReference type="InterPro" id="IPR017853">
    <property type="entry name" value="GH"/>
</dbReference>
<dbReference type="Gene3D" id="2.60.120.10">
    <property type="entry name" value="Jelly Rolls"/>
    <property type="match status" value="2"/>
</dbReference>
<dbReference type="InterPro" id="IPR001360">
    <property type="entry name" value="Glyco_hydro_1"/>
</dbReference>
<feature type="binding site" evidence="9">
    <location>
        <position position="301"/>
    </location>
    <ligand>
        <name>substrate</name>
    </ligand>
</feature>
<feature type="domain" description="Phosphomannose isomerase type I catalytic" evidence="12">
    <location>
        <begin position="461"/>
        <end position="561"/>
    </location>
</feature>
<evidence type="ECO:0000259" key="13">
    <source>
        <dbReference type="Pfam" id="PF21621"/>
    </source>
</evidence>
<evidence type="ECO:0000256" key="9">
    <source>
        <dbReference type="PIRSR" id="PIRSR617736-2"/>
    </source>
</evidence>
<dbReference type="Proteomes" id="UP000824265">
    <property type="component" value="Unassembled WGS sequence"/>
</dbReference>
<evidence type="ECO:0000256" key="11">
    <source>
        <dbReference type="RuleBase" id="RU361175"/>
    </source>
</evidence>
<accession>A0A9D1R3Z1</accession>
<dbReference type="Pfam" id="PF20511">
    <property type="entry name" value="PMI_typeI_cat"/>
    <property type="match status" value="1"/>
</dbReference>
<dbReference type="EMBL" id="DXGH01000003">
    <property type="protein sequence ID" value="HIW80048.1"/>
    <property type="molecule type" value="Genomic_DNA"/>
</dbReference>
<feature type="domain" description="Mannose-6-phosphate isomerase cupin" evidence="13">
    <location>
        <begin position="700"/>
        <end position="768"/>
    </location>
</feature>
<dbReference type="PANTHER" id="PTHR10353">
    <property type="entry name" value="GLYCOSYL HYDROLASE"/>
    <property type="match status" value="1"/>
</dbReference>
<comment type="caution">
    <text evidence="14">The sequence shown here is derived from an EMBL/GenBank/DDBJ whole genome shotgun (WGS) entry which is preliminary data.</text>
</comment>
<comment type="similarity">
    <text evidence="1 11">Belongs to the glycosyl hydrolase 1 family.</text>
</comment>
<dbReference type="SUPFAM" id="SSF51445">
    <property type="entry name" value="(Trans)glycosidases"/>
    <property type="match status" value="1"/>
</dbReference>
<dbReference type="PROSITE" id="PS00572">
    <property type="entry name" value="GLYCOSYL_HYDROL_F1_1"/>
    <property type="match status" value="1"/>
</dbReference>
<evidence type="ECO:0000259" key="12">
    <source>
        <dbReference type="Pfam" id="PF20511"/>
    </source>
</evidence>
<evidence type="ECO:0000256" key="2">
    <source>
        <dbReference type="ARBA" id="ARBA00012744"/>
    </source>
</evidence>
<evidence type="ECO:0000256" key="4">
    <source>
        <dbReference type="ARBA" id="ARBA00023001"/>
    </source>
</evidence>
<evidence type="ECO:0000256" key="1">
    <source>
        <dbReference type="ARBA" id="ARBA00010838"/>
    </source>
</evidence>
<gene>
    <name evidence="14" type="ORF">H9742_00740</name>
</gene>
<evidence type="ECO:0000313" key="15">
    <source>
        <dbReference type="Proteomes" id="UP000824265"/>
    </source>
</evidence>
<sequence>MFGKNFAWGAAASAYQVEGRAEGDGCGKTVWDTFCEQKRVYEGQDARIACDQIHRYKEDFALMRTMGIRHYRFSLNWARILPEGTGKINPAGIAFYQDMLKSLKENGITPYITLFHWEFPQALQDRGGWKNPESVEWFAEYARVAAEHFGEDCEYFITFNEPECFLGLGYLRGEHAPGLKLPCEDVFAMTHNVLKAHGAAVKALRKYAGREIKVGFAPTCGVAMPASEEALDVEAARRRYFSFPAEPDNWTWNVSWFTDPVCLGHYPEEGLKRFAPYLPEITKEDMELICQPIDFLGQNIYNGYEVRAGKQGEIIDVPRYPGFPKTASQWPVTPMCLYWGSRFLYERYGLPLYITENGMSCHDMIAPDGRVHDPDRITFLDGYLSCLKRAVEEGVDVRGYFLWSFLDNFEWARGYSERFGIVYVDYPTQKRIVKDSAYWYRRVIESNGEILSGNRPSREMLVLQPVLKECVWGGDRLVKEFGYAQCQKADGIGECWAVSAHKNGDCVIAEGSYQGKTLSWLYENHRELFGGLTAREFPLLVKIIDARTDLSIQVHPDDAYAMEHENGSFGKTECWYIMDCPEDARLVIGHHARTREELKELIDQGRYEELIRLVPVKKGDFIQINPGTVHAITGGFLLLETQQSSDITYRVYDYGRLVNGKPRQLHIKQSEDVIRVPDCADQEAVFHTQEIPENQMGLLVDCDYYKVWKLSLSGEMKIDQKYPFLILSVLSGNGVIEGRPVKKGDHLLLPAGFGEVSLLGRMELILSTAKESGKEE</sequence>
<reference evidence="14" key="2">
    <citation type="submission" date="2021-04" db="EMBL/GenBank/DDBJ databases">
        <authorList>
            <person name="Gilroy R."/>
        </authorList>
    </citation>
    <scope>NUCLEOTIDE SEQUENCE</scope>
    <source>
        <strain evidence="14">CHK195-6426</strain>
    </source>
</reference>
<evidence type="ECO:0000256" key="7">
    <source>
        <dbReference type="ARBA" id="ARBA00023326"/>
    </source>
</evidence>
<evidence type="ECO:0000256" key="3">
    <source>
        <dbReference type="ARBA" id="ARBA00022801"/>
    </source>
</evidence>
<dbReference type="PANTHER" id="PTHR10353:SF36">
    <property type="entry name" value="LP05116P"/>
    <property type="match status" value="1"/>
</dbReference>
<feature type="binding site" evidence="9">
    <location>
        <position position="403"/>
    </location>
    <ligand>
        <name>substrate</name>
    </ligand>
</feature>
<dbReference type="NCBIfam" id="TIGR03356">
    <property type="entry name" value="BGL"/>
    <property type="match status" value="1"/>
</dbReference>
<dbReference type="InterPro" id="IPR018120">
    <property type="entry name" value="Glyco_hydro_1_AS"/>
</dbReference>
<dbReference type="EC" id="3.2.1.21" evidence="2 11"/>
<dbReference type="InterPro" id="IPR011051">
    <property type="entry name" value="RmlC_Cupin_sf"/>
</dbReference>
<evidence type="ECO:0000256" key="5">
    <source>
        <dbReference type="ARBA" id="ARBA00023277"/>
    </source>
</evidence>
<name>A0A9D1R3Z1_9FIRM</name>
<keyword evidence="4" id="KW-0136">Cellulose degradation</keyword>
<dbReference type="GO" id="GO:0030245">
    <property type="term" value="P:cellulose catabolic process"/>
    <property type="evidence" value="ECO:0007669"/>
    <property type="project" value="UniProtKB-KW"/>
</dbReference>
<dbReference type="InterPro" id="IPR014710">
    <property type="entry name" value="RmlC-like_jellyroll"/>
</dbReference>
<dbReference type="GO" id="GO:0005829">
    <property type="term" value="C:cytosol"/>
    <property type="evidence" value="ECO:0007669"/>
    <property type="project" value="TreeGrafter"/>
</dbReference>
<organism evidence="14 15">
    <name type="scientific">Candidatus Acetatifactor stercoripullorum</name>
    <dbReference type="NCBI Taxonomy" id="2838414"/>
    <lineage>
        <taxon>Bacteria</taxon>
        <taxon>Bacillati</taxon>
        <taxon>Bacillota</taxon>
        <taxon>Clostridia</taxon>
        <taxon>Lachnospirales</taxon>
        <taxon>Lachnospiraceae</taxon>
        <taxon>Acetatifactor</taxon>
    </lineage>
</organism>
<evidence type="ECO:0000256" key="10">
    <source>
        <dbReference type="PROSITE-ProRule" id="PRU10055"/>
    </source>
</evidence>
<feature type="binding site" evidence="9">
    <location>
        <position position="16"/>
    </location>
    <ligand>
        <name>substrate</name>
    </ligand>
</feature>
<keyword evidence="6 11" id="KW-0326">Glycosidase</keyword>
<dbReference type="Pfam" id="PF21621">
    <property type="entry name" value="MPI_cupin_dom"/>
    <property type="match status" value="1"/>
</dbReference>
<dbReference type="Gene3D" id="3.20.20.80">
    <property type="entry name" value="Glycosidases"/>
    <property type="match status" value="1"/>
</dbReference>
<dbReference type="InterPro" id="IPR017736">
    <property type="entry name" value="Glyco_hydro_1_beta-glucosidase"/>
</dbReference>
<dbReference type="Pfam" id="PF00232">
    <property type="entry name" value="Glyco_hydro_1"/>
    <property type="match status" value="1"/>
</dbReference>
<dbReference type="FunFam" id="3.20.20.80:FF:000004">
    <property type="entry name" value="Beta-glucosidase 6-phospho-beta-glucosidase"/>
    <property type="match status" value="1"/>
</dbReference>
<dbReference type="AlphaFoldDB" id="A0A9D1R3Z1"/>
<keyword evidence="5" id="KW-0119">Carbohydrate metabolism</keyword>
<dbReference type="CDD" id="cd07010">
    <property type="entry name" value="cupin_PMI_type_I_N_bac"/>
    <property type="match status" value="1"/>
</dbReference>
<evidence type="ECO:0000313" key="14">
    <source>
        <dbReference type="EMBL" id="HIW80048.1"/>
    </source>
</evidence>
<keyword evidence="7" id="KW-0624">Polysaccharide degradation</keyword>
<protein>
    <recommendedName>
        <fullName evidence="2 11">Beta-glucosidase</fullName>
        <ecNumber evidence="2 11">3.2.1.21</ecNumber>
    </recommendedName>
</protein>
<dbReference type="PRINTS" id="PR00131">
    <property type="entry name" value="GLHYDRLASE1"/>
</dbReference>
<comment type="catalytic activity">
    <reaction evidence="11">
        <text>Hydrolysis of terminal, non-reducing beta-D-glucosyl residues with release of beta-D-glucose.</text>
        <dbReference type="EC" id="3.2.1.21"/>
    </reaction>
</comment>
<evidence type="ECO:0000256" key="6">
    <source>
        <dbReference type="ARBA" id="ARBA00023295"/>
    </source>
</evidence>